<name>A0A545TAF7_9GAMM</name>
<keyword evidence="4" id="KW-1185">Reference proteome</keyword>
<dbReference type="RefSeq" id="WP_142905419.1">
    <property type="nucleotide sequence ID" value="NZ_ML660096.1"/>
</dbReference>
<evidence type="ECO:0000256" key="2">
    <source>
        <dbReference type="SAM" id="Phobius"/>
    </source>
</evidence>
<evidence type="ECO:0000313" key="4">
    <source>
        <dbReference type="Proteomes" id="UP000319732"/>
    </source>
</evidence>
<reference evidence="3 4" key="1">
    <citation type="submission" date="2019-06" db="EMBL/GenBank/DDBJ databases">
        <title>Whole genome sequence for Cellvibrionaceae sp. R142.</title>
        <authorList>
            <person name="Wang G."/>
        </authorList>
    </citation>
    <scope>NUCLEOTIDE SEQUENCE [LARGE SCALE GENOMIC DNA]</scope>
    <source>
        <strain evidence="3 4">R142</strain>
    </source>
</reference>
<evidence type="ECO:0008006" key="5">
    <source>
        <dbReference type="Google" id="ProtNLM"/>
    </source>
</evidence>
<sequence length="203" mass="21533">MQSENETLPGFDAIVNYLAHCHRAVLDTLNLNYPGSQPSLAPGKRLGAVAEPDTAMLMELAAQTMALARTDMAGLVALVGGRLRYANRIRLAGGVVSAASSAGLLAVITQGLSHAALYMALLAFLGSVSVLVAQHYENSSAGGSSLNAIQMRLGNLQRELAELEGQYRLIEVTNDYSQLHDTVKRLNKVAAGLSEILVIYPAE</sequence>
<evidence type="ECO:0000313" key="3">
    <source>
        <dbReference type="EMBL" id="TQV74196.1"/>
    </source>
</evidence>
<accession>A0A545TAF7</accession>
<feature type="coiled-coil region" evidence="1">
    <location>
        <begin position="146"/>
        <end position="173"/>
    </location>
</feature>
<keyword evidence="1" id="KW-0175">Coiled coil</keyword>
<keyword evidence="2" id="KW-0472">Membrane</keyword>
<protein>
    <recommendedName>
        <fullName evidence="5">SLATT domain-containing protein</fullName>
    </recommendedName>
</protein>
<dbReference type="AlphaFoldDB" id="A0A545TAF7"/>
<gene>
    <name evidence="3" type="ORF">FKG94_16445</name>
</gene>
<keyword evidence="2" id="KW-1133">Transmembrane helix</keyword>
<organism evidence="3 4">
    <name type="scientific">Exilibacterium tricleocarpae</name>
    <dbReference type="NCBI Taxonomy" id="2591008"/>
    <lineage>
        <taxon>Bacteria</taxon>
        <taxon>Pseudomonadati</taxon>
        <taxon>Pseudomonadota</taxon>
        <taxon>Gammaproteobacteria</taxon>
        <taxon>Cellvibrionales</taxon>
        <taxon>Cellvibrionaceae</taxon>
        <taxon>Exilibacterium</taxon>
    </lineage>
</organism>
<feature type="transmembrane region" description="Helical" evidence="2">
    <location>
        <begin position="115"/>
        <end position="133"/>
    </location>
</feature>
<dbReference type="EMBL" id="VHSG01000017">
    <property type="protein sequence ID" value="TQV74196.1"/>
    <property type="molecule type" value="Genomic_DNA"/>
</dbReference>
<feature type="transmembrane region" description="Helical" evidence="2">
    <location>
        <begin position="91"/>
        <end position="109"/>
    </location>
</feature>
<evidence type="ECO:0000256" key="1">
    <source>
        <dbReference type="SAM" id="Coils"/>
    </source>
</evidence>
<comment type="caution">
    <text evidence="3">The sequence shown here is derived from an EMBL/GenBank/DDBJ whole genome shotgun (WGS) entry which is preliminary data.</text>
</comment>
<keyword evidence="2" id="KW-0812">Transmembrane</keyword>
<dbReference type="Proteomes" id="UP000319732">
    <property type="component" value="Unassembled WGS sequence"/>
</dbReference>
<proteinExistence type="predicted"/>